<dbReference type="Pfam" id="PF00781">
    <property type="entry name" value="DAGK_cat"/>
    <property type="match status" value="1"/>
</dbReference>
<dbReference type="CDD" id="cd01422">
    <property type="entry name" value="MGS"/>
    <property type="match status" value="1"/>
</dbReference>
<dbReference type="Pfam" id="PF19279">
    <property type="entry name" value="YegS_C"/>
    <property type="match status" value="1"/>
</dbReference>
<evidence type="ECO:0000259" key="4">
    <source>
        <dbReference type="PROSITE" id="PS51855"/>
    </source>
</evidence>
<sequence>MSPTIALIAHDRKKDDIANFAKQYTPILSRYRLIATGTTGQRIHDRSKLEIECLLSGPLGGDAQIAAEVATGEVIAVIFLIDPLYAQPHEPDIQALLRICNVHNVPLATNLATAEAIIANFAKNRFAYLIFNPVSGQGNAEKDLTLIQQLLKPQLHLDIHLTTPDRSSAELAQEAIASGADLIIASGGDGTISAVAGALIGSQIPLGIIARGTANAFAVALGIPTNIRAACELILSGITRVVDAAQCNQHPMILLAGIGFEAETVERADREAKKRLGVLAYILAGMQQLNEHSVFETELEIAGITSQCQAAAITIANAAPPTSLMAQGMGQVIANDGLLEVTINTQNTKIEAMDAIVDLLGAALMRRAARREDTICLRTGQIKVNTNPPQKVVVDGEIIGTTPVTIECIPQGLTVIAPLEASKPADEQPPVTEPELILGVTDE</sequence>
<dbReference type="Proteomes" id="UP000003835">
    <property type="component" value="Unassembled WGS sequence"/>
</dbReference>
<comment type="catalytic activity">
    <reaction evidence="1">
        <text>dihydroxyacetone phosphate = methylglyoxal + phosphate</text>
        <dbReference type="Rhea" id="RHEA:17937"/>
        <dbReference type="ChEBI" id="CHEBI:17158"/>
        <dbReference type="ChEBI" id="CHEBI:43474"/>
        <dbReference type="ChEBI" id="CHEBI:57642"/>
        <dbReference type="EC" id="4.2.3.3"/>
    </reaction>
</comment>
<dbReference type="GO" id="GO:0005829">
    <property type="term" value="C:cytosol"/>
    <property type="evidence" value="ECO:0007669"/>
    <property type="project" value="TreeGrafter"/>
</dbReference>
<keyword evidence="1 5" id="KW-0456">Lyase</keyword>
<dbReference type="Gene3D" id="3.40.50.10330">
    <property type="entry name" value="Probable inorganic polyphosphate/atp-NAD kinase, domain 1"/>
    <property type="match status" value="1"/>
</dbReference>
<dbReference type="GO" id="GO:0005524">
    <property type="term" value="F:ATP binding"/>
    <property type="evidence" value="ECO:0007669"/>
    <property type="project" value="InterPro"/>
</dbReference>
<dbReference type="RefSeq" id="WP_006102002.1">
    <property type="nucleotide sequence ID" value="NZ_DS989852.1"/>
</dbReference>
<dbReference type="HOGENOM" id="CLU_045532_2_0_3"/>
<dbReference type="NCBIfam" id="NF002033">
    <property type="entry name" value="PRK00861.1"/>
    <property type="match status" value="1"/>
</dbReference>
<dbReference type="PANTHER" id="PTHR30492:SF0">
    <property type="entry name" value="METHYLGLYOXAL SYNTHASE"/>
    <property type="match status" value="1"/>
</dbReference>
<feature type="domain" description="MGS-like" evidence="4">
    <location>
        <begin position="1"/>
        <end position="145"/>
    </location>
</feature>
<feature type="region of interest" description="Disordered" evidence="2">
    <location>
        <begin position="423"/>
        <end position="443"/>
    </location>
</feature>
<dbReference type="InterPro" id="IPR045540">
    <property type="entry name" value="YegS/DAGK_C"/>
</dbReference>
<feature type="domain" description="DAGKc" evidence="3">
    <location>
        <begin position="122"/>
        <end position="251"/>
    </location>
</feature>
<dbReference type="GO" id="GO:0019242">
    <property type="term" value="P:methylglyoxal biosynthetic process"/>
    <property type="evidence" value="ECO:0007669"/>
    <property type="project" value="UniProtKB-UniRule"/>
</dbReference>
<dbReference type="EMBL" id="DS989852">
    <property type="protein sequence ID" value="EDX74671.1"/>
    <property type="molecule type" value="Genomic_DNA"/>
</dbReference>
<dbReference type="GO" id="GO:0016301">
    <property type="term" value="F:kinase activity"/>
    <property type="evidence" value="ECO:0007669"/>
    <property type="project" value="InterPro"/>
</dbReference>
<dbReference type="InterPro" id="IPR011607">
    <property type="entry name" value="MGS-like_dom"/>
</dbReference>
<dbReference type="InterPro" id="IPR036914">
    <property type="entry name" value="MGS-like_dom_sf"/>
</dbReference>
<evidence type="ECO:0000256" key="2">
    <source>
        <dbReference type="SAM" id="MobiDB-lite"/>
    </source>
</evidence>
<dbReference type="InterPro" id="IPR017438">
    <property type="entry name" value="ATP-NAD_kinase_N"/>
</dbReference>
<dbReference type="NCBIfam" id="TIGR00147">
    <property type="entry name" value="YegS/Rv2252/BmrU family lipid kinase"/>
    <property type="match status" value="1"/>
</dbReference>
<dbReference type="SUPFAM" id="SSF111331">
    <property type="entry name" value="NAD kinase/diacylglycerol kinase-like"/>
    <property type="match status" value="1"/>
</dbReference>
<protein>
    <recommendedName>
        <fullName evidence="1">Methylglyoxal synthase</fullName>
        <shortName evidence="1">MGS</shortName>
        <ecNumber evidence="1">4.2.3.3</ecNumber>
    </recommendedName>
</protein>
<dbReference type="Pfam" id="PF02142">
    <property type="entry name" value="MGS"/>
    <property type="match status" value="1"/>
</dbReference>
<dbReference type="SMART" id="SM00851">
    <property type="entry name" value="MGS"/>
    <property type="match status" value="1"/>
</dbReference>
<dbReference type="STRING" id="118168.MC7420_6149"/>
<dbReference type="InterPro" id="IPR018148">
    <property type="entry name" value="Methylglyoxal_synth_AS"/>
</dbReference>
<evidence type="ECO:0000313" key="5">
    <source>
        <dbReference type="EMBL" id="EDX74671.1"/>
    </source>
</evidence>
<dbReference type="EC" id="4.2.3.3" evidence="1"/>
<dbReference type="eggNOG" id="COG1597">
    <property type="taxonomic scope" value="Bacteria"/>
</dbReference>
<feature type="active site" description="Proton donor/acceptor" evidence="1">
    <location>
        <position position="62"/>
    </location>
</feature>
<dbReference type="InterPro" id="IPR004363">
    <property type="entry name" value="Methylgl_synth"/>
</dbReference>
<feature type="binding site" evidence="1">
    <location>
        <position position="10"/>
    </location>
    <ligand>
        <name>substrate</name>
    </ligand>
</feature>
<dbReference type="PROSITE" id="PS50146">
    <property type="entry name" value="DAGK"/>
    <property type="match status" value="1"/>
</dbReference>
<dbReference type="SUPFAM" id="SSF52335">
    <property type="entry name" value="Methylglyoxal synthase-like"/>
    <property type="match status" value="1"/>
</dbReference>
<evidence type="ECO:0000313" key="6">
    <source>
        <dbReference type="Proteomes" id="UP000003835"/>
    </source>
</evidence>
<dbReference type="InterPro" id="IPR016064">
    <property type="entry name" value="NAD/diacylglycerol_kinase_sf"/>
</dbReference>
<evidence type="ECO:0000256" key="1">
    <source>
        <dbReference type="HAMAP-Rule" id="MF_00549"/>
    </source>
</evidence>
<dbReference type="HAMAP" id="MF_00549">
    <property type="entry name" value="Methylglyoxal_synth"/>
    <property type="match status" value="1"/>
</dbReference>
<feature type="binding site" evidence="1">
    <location>
        <position position="14"/>
    </location>
    <ligand>
        <name>substrate</name>
    </ligand>
</feature>
<feature type="binding site" evidence="1">
    <location>
        <begin position="56"/>
        <end position="57"/>
    </location>
    <ligand>
        <name>substrate</name>
    </ligand>
</feature>
<dbReference type="InterPro" id="IPR001206">
    <property type="entry name" value="Diacylglycerol_kinase_cat_dom"/>
</dbReference>
<dbReference type="Gene3D" id="3.40.50.1380">
    <property type="entry name" value="Methylglyoxal synthase-like domain"/>
    <property type="match status" value="1"/>
</dbReference>
<name>B4VTK3_9CYAN</name>
<organism evidence="5 6">
    <name type="scientific">Coleofasciculus chthonoplastes PCC 7420</name>
    <dbReference type="NCBI Taxonomy" id="118168"/>
    <lineage>
        <taxon>Bacteria</taxon>
        <taxon>Bacillati</taxon>
        <taxon>Cyanobacteriota</taxon>
        <taxon>Cyanophyceae</taxon>
        <taxon>Coleofasciculales</taxon>
        <taxon>Coleofasciculaceae</taxon>
        <taxon>Coleofasciculus</taxon>
    </lineage>
</organism>
<feature type="binding site" evidence="1">
    <location>
        <position position="89"/>
    </location>
    <ligand>
        <name>substrate</name>
    </ligand>
</feature>
<dbReference type="SMART" id="SM00046">
    <property type="entry name" value="DAGKc"/>
    <property type="match status" value="1"/>
</dbReference>
<gene>
    <name evidence="1" type="primary">mgsA</name>
    <name evidence="5" type="ORF">MC7420_6149</name>
</gene>
<dbReference type="GO" id="GO:0008654">
    <property type="term" value="P:phospholipid biosynthetic process"/>
    <property type="evidence" value="ECO:0007669"/>
    <property type="project" value="InterPro"/>
</dbReference>
<dbReference type="PROSITE" id="PS51855">
    <property type="entry name" value="MGS"/>
    <property type="match status" value="1"/>
</dbReference>
<dbReference type="AlphaFoldDB" id="B4VTK3"/>
<keyword evidence="6" id="KW-1185">Reference proteome</keyword>
<feature type="binding site" evidence="1">
    <location>
        <begin position="36"/>
        <end position="39"/>
    </location>
    <ligand>
        <name>substrate</name>
    </ligand>
</feature>
<dbReference type="NCBIfam" id="TIGR00160">
    <property type="entry name" value="MGSA"/>
    <property type="match status" value="1"/>
</dbReference>
<reference evidence="5 6" key="1">
    <citation type="submission" date="2008-07" db="EMBL/GenBank/DDBJ databases">
        <authorList>
            <person name="Tandeau de Marsac N."/>
            <person name="Ferriera S."/>
            <person name="Johnson J."/>
            <person name="Kravitz S."/>
            <person name="Beeson K."/>
            <person name="Sutton G."/>
            <person name="Rogers Y.-H."/>
            <person name="Friedman R."/>
            <person name="Frazier M."/>
            <person name="Venter J.C."/>
        </authorList>
    </citation>
    <scope>NUCLEOTIDE SEQUENCE [LARGE SCALE GENOMIC DNA]</scope>
    <source>
        <strain evidence="5 6">PCC 7420</strain>
    </source>
</reference>
<dbReference type="InterPro" id="IPR005218">
    <property type="entry name" value="Diacylglycerol/lipid_kinase"/>
</dbReference>
<evidence type="ECO:0000259" key="3">
    <source>
        <dbReference type="PROSITE" id="PS50146"/>
    </source>
</evidence>
<dbReference type="eggNOG" id="COG1803">
    <property type="taxonomic scope" value="Bacteria"/>
</dbReference>
<dbReference type="Gene3D" id="2.60.200.40">
    <property type="match status" value="1"/>
</dbReference>
<proteinExistence type="inferred from homology"/>
<comment type="similarity">
    <text evidence="1">Belongs to the methylglyoxal synthase family.</text>
</comment>
<dbReference type="PANTHER" id="PTHR30492">
    <property type="entry name" value="METHYLGLYOXAL SYNTHASE"/>
    <property type="match status" value="1"/>
</dbReference>
<dbReference type="NCBIfam" id="NF003559">
    <property type="entry name" value="PRK05234.1"/>
    <property type="match status" value="1"/>
</dbReference>
<dbReference type="OrthoDB" id="142078at2"/>
<accession>B4VTK3</accession>
<comment type="function">
    <text evidence="1">Catalyzes the formation of methylglyoxal from dihydroxyacetone phosphate.</text>
</comment>
<dbReference type="PROSITE" id="PS01335">
    <property type="entry name" value="METHYLGLYOXAL_SYNTH"/>
    <property type="match status" value="1"/>
</dbReference>
<dbReference type="GO" id="GO:0008929">
    <property type="term" value="F:methylglyoxal synthase activity"/>
    <property type="evidence" value="ECO:0007669"/>
    <property type="project" value="UniProtKB-UniRule"/>
</dbReference>